<evidence type="ECO:0000313" key="3">
    <source>
        <dbReference type="Proteomes" id="UP000004358"/>
    </source>
</evidence>
<feature type="chain" id="PRO_5002664890" description="Lipoprotein" evidence="1">
    <location>
        <begin position="30"/>
        <end position="154"/>
    </location>
</feature>
<evidence type="ECO:0008006" key="4">
    <source>
        <dbReference type="Google" id="ProtNLM"/>
    </source>
</evidence>
<feature type="signal peptide" evidence="1">
    <location>
        <begin position="1"/>
        <end position="29"/>
    </location>
</feature>
<accession>A3ZTP3</accession>
<dbReference type="STRING" id="314230.DSM3645_05690"/>
<reference evidence="2 3" key="1">
    <citation type="submission" date="2006-02" db="EMBL/GenBank/DDBJ databases">
        <authorList>
            <person name="Amann R."/>
            <person name="Ferriera S."/>
            <person name="Johnson J."/>
            <person name="Kravitz S."/>
            <person name="Halpern A."/>
            <person name="Remington K."/>
            <person name="Beeson K."/>
            <person name="Tran B."/>
            <person name="Rogers Y.-H."/>
            <person name="Friedman R."/>
            <person name="Venter J.C."/>
        </authorList>
    </citation>
    <scope>NUCLEOTIDE SEQUENCE [LARGE SCALE GENOMIC DNA]</scope>
    <source>
        <strain evidence="2 3">DSM 3645</strain>
    </source>
</reference>
<name>A3ZTP3_9BACT</name>
<evidence type="ECO:0000256" key="1">
    <source>
        <dbReference type="SAM" id="SignalP"/>
    </source>
</evidence>
<protein>
    <recommendedName>
        <fullName evidence="4">Lipoprotein</fullName>
    </recommendedName>
</protein>
<dbReference type="HOGENOM" id="CLU_1700817_0_0_0"/>
<gene>
    <name evidence="2" type="ORF">DSM3645_05690</name>
</gene>
<dbReference type="AlphaFoldDB" id="A3ZTP3"/>
<proteinExistence type="predicted"/>
<organism evidence="2 3">
    <name type="scientific">Blastopirellula marina DSM 3645</name>
    <dbReference type="NCBI Taxonomy" id="314230"/>
    <lineage>
        <taxon>Bacteria</taxon>
        <taxon>Pseudomonadati</taxon>
        <taxon>Planctomycetota</taxon>
        <taxon>Planctomycetia</taxon>
        <taxon>Pirellulales</taxon>
        <taxon>Pirellulaceae</taxon>
        <taxon>Blastopirellula</taxon>
    </lineage>
</organism>
<keyword evidence="1" id="KW-0732">Signal</keyword>
<comment type="caution">
    <text evidence="2">The sequence shown here is derived from an EMBL/GenBank/DDBJ whole genome shotgun (WGS) entry which is preliminary data.</text>
</comment>
<sequence>MKSIYPMQHSSFLKSALRMFALASLLACAAGCGGSSMHPVIGHVHFTDGSPLKTGRVMLDGGDANTSSWGLIHPDGSFQVGTLDVDDGVPAGVYRVYIENAMSLPPDNWGDRDFTPKLLIHPKFMDPEQSGLSFEVPGKSTPWEIVVEKPPKSR</sequence>
<evidence type="ECO:0000313" key="2">
    <source>
        <dbReference type="EMBL" id="EAQ80090.1"/>
    </source>
</evidence>
<dbReference type="EMBL" id="AANZ01000011">
    <property type="protein sequence ID" value="EAQ80090.1"/>
    <property type="molecule type" value="Genomic_DNA"/>
</dbReference>
<dbReference type="Proteomes" id="UP000004358">
    <property type="component" value="Unassembled WGS sequence"/>
</dbReference>